<gene>
    <name evidence="11" type="ORF">KDU71_13620</name>
</gene>
<dbReference type="Pfam" id="PF00696">
    <property type="entry name" value="AA_kinase"/>
    <property type="match status" value="1"/>
</dbReference>
<dbReference type="InterPro" id="IPR001048">
    <property type="entry name" value="Asp/Glu/Uridylate_kinase"/>
</dbReference>
<dbReference type="EC" id="2.7.2.4" evidence="8"/>
<keyword evidence="9" id="KW-0028">Amino-acid biosynthesis</keyword>
<accession>A0A941IYI1</accession>
<keyword evidence="12" id="KW-1185">Reference proteome</keyword>
<evidence type="ECO:0000313" key="12">
    <source>
        <dbReference type="Proteomes" id="UP000679220"/>
    </source>
</evidence>
<dbReference type="PIRSF" id="PIRSF000726">
    <property type="entry name" value="Asp_kin"/>
    <property type="match status" value="1"/>
</dbReference>
<dbReference type="CDD" id="cd04892">
    <property type="entry name" value="ACT_AK-like_2"/>
    <property type="match status" value="1"/>
</dbReference>
<dbReference type="SUPFAM" id="SSF53633">
    <property type="entry name" value="Carbamate kinase-like"/>
    <property type="match status" value="1"/>
</dbReference>
<keyword evidence="6" id="KW-0067">ATP-binding</keyword>
<dbReference type="EMBL" id="JAGTAR010000020">
    <property type="protein sequence ID" value="MBR8536608.1"/>
    <property type="molecule type" value="Genomic_DNA"/>
</dbReference>
<keyword evidence="4" id="KW-0547">Nucleotide-binding</keyword>
<dbReference type="GO" id="GO:0009090">
    <property type="term" value="P:homoserine biosynthetic process"/>
    <property type="evidence" value="ECO:0007669"/>
    <property type="project" value="TreeGrafter"/>
</dbReference>
<evidence type="ECO:0000256" key="5">
    <source>
        <dbReference type="ARBA" id="ARBA00022777"/>
    </source>
</evidence>
<evidence type="ECO:0000256" key="7">
    <source>
        <dbReference type="ARBA" id="ARBA00047872"/>
    </source>
</evidence>
<evidence type="ECO:0000256" key="8">
    <source>
        <dbReference type="RuleBase" id="RU003448"/>
    </source>
</evidence>
<organism evidence="11 12">
    <name type="scientific">Carboxylicivirga sediminis</name>
    <dbReference type="NCBI Taxonomy" id="2006564"/>
    <lineage>
        <taxon>Bacteria</taxon>
        <taxon>Pseudomonadati</taxon>
        <taxon>Bacteroidota</taxon>
        <taxon>Bacteroidia</taxon>
        <taxon>Marinilabiliales</taxon>
        <taxon>Marinilabiliaceae</taxon>
        <taxon>Carboxylicivirga</taxon>
    </lineage>
</organism>
<dbReference type="AlphaFoldDB" id="A0A941IYI1"/>
<evidence type="ECO:0000256" key="4">
    <source>
        <dbReference type="ARBA" id="ARBA00022741"/>
    </source>
</evidence>
<dbReference type="PROSITE" id="PS51671">
    <property type="entry name" value="ACT"/>
    <property type="match status" value="1"/>
</dbReference>
<dbReference type="GO" id="GO:0005829">
    <property type="term" value="C:cytosol"/>
    <property type="evidence" value="ECO:0007669"/>
    <property type="project" value="TreeGrafter"/>
</dbReference>
<evidence type="ECO:0000259" key="10">
    <source>
        <dbReference type="PROSITE" id="PS51671"/>
    </source>
</evidence>
<reference evidence="11" key="2">
    <citation type="submission" date="2021-04" db="EMBL/GenBank/DDBJ databases">
        <authorList>
            <person name="Zhang T."/>
            <person name="Zhang Y."/>
            <person name="Lu D."/>
            <person name="Zuo D."/>
            <person name="Du Z."/>
        </authorList>
    </citation>
    <scope>NUCLEOTIDE SEQUENCE</scope>
    <source>
        <strain evidence="11">JR1</strain>
    </source>
</reference>
<dbReference type="InterPro" id="IPR054352">
    <property type="entry name" value="ACT_Aspartokinase"/>
</dbReference>
<dbReference type="Pfam" id="PF22468">
    <property type="entry name" value="ACT_9"/>
    <property type="match status" value="1"/>
</dbReference>
<dbReference type="InterPro" id="IPR001341">
    <property type="entry name" value="Asp_kinase"/>
</dbReference>
<dbReference type="SUPFAM" id="SSF55021">
    <property type="entry name" value="ACT-like"/>
    <property type="match status" value="2"/>
</dbReference>
<dbReference type="PANTHER" id="PTHR21499:SF70">
    <property type="entry name" value="ASPARTOKINASE"/>
    <property type="match status" value="1"/>
</dbReference>
<evidence type="ECO:0000256" key="2">
    <source>
        <dbReference type="ARBA" id="ARBA00010122"/>
    </source>
</evidence>
<dbReference type="Proteomes" id="UP000679220">
    <property type="component" value="Unassembled WGS sequence"/>
</dbReference>
<dbReference type="Gene3D" id="3.30.70.260">
    <property type="match status" value="2"/>
</dbReference>
<comment type="catalytic activity">
    <reaction evidence="7 8">
        <text>L-aspartate + ATP = 4-phospho-L-aspartate + ADP</text>
        <dbReference type="Rhea" id="RHEA:23776"/>
        <dbReference type="ChEBI" id="CHEBI:29991"/>
        <dbReference type="ChEBI" id="CHEBI:30616"/>
        <dbReference type="ChEBI" id="CHEBI:57535"/>
        <dbReference type="ChEBI" id="CHEBI:456216"/>
        <dbReference type="EC" id="2.7.2.4"/>
    </reaction>
</comment>
<comment type="pathway">
    <text evidence="9">Amino-acid biosynthesis; L-methionine biosynthesis via de novo pathway; L-homoserine from L-aspartate: step 1/3.</text>
</comment>
<sequence length="456" mass="49983">MKKVVAKFGGSNLKKKEDIQKLVRVIKAYDRPMVIVVSAFYGITNHLIQAMDDVKKDESNIEKLVRFLRELKEEAILENFDDKDWQDRTLNAVQSRIKELSRYLTGIHYIGDVPEFVEDVILSYGERLSSLVLTSILQSNGIDAEEALPEQMPLVTDGEFGNATVDFDISSANVQKRLAENKIYVVPGFYGVSEQGKVTLLGRGGSDYSAAAIARCLEAESLDVWKDVDGFMSADPKLVTSPQRITNLSYAEAAELSYFGASILHPRTVEPLKEVGIPIHIGNIDAFDGSVAPRTVVHGTETVTDCIIKSVTYSDDFCILKMRGPGVGLKKGVLAKVTVALDRAGINIKSVITSQIVINLLLSAKDIKRAYSIVEELELSSITELIASEQISTIAVVGEGLLDRPGVAGRLFMALARKDINVQMIVSGASAVASYFMVAKDDRDSAIEAIHDEFFK</sequence>
<comment type="caution">
    <text evidence="11">The sequence shown here is derived from an EMBL/GenBank/DDBJ whole genome shotgun (WGS) entry which is preliminary data.</text>
</comment>
<evidence type="ECO:0000313" key="11">
    <source>
        <dbReference type="EMBL" id="MBR8536608.1"/>
    </source>
</evidence>
<dbReference type="GO" id="GO:0009089">
    <property type="term" value="P:lysine biosynthetic process via diaminopimelate"/>
    <property type="evidence" value="ECO:0007669"/>
    <property type="project" value="InterPro"/>
</dbReference>
<comment type="pathway">
    <text evidence="9">Amino-acid biosynthesis; L-threonine biosynthesis; L-threonine from L-aspartate: step 1/5.</text>
</comment>
<dbReference type="InterPro" id="IPR002912">
    <property type="entry name" value="ACT_dom"/>
</dbReference>
<evidence type="ECO:0000256" key="6">
    <source>
        <dbReference type="ARBA" id="ARBA00022840"/>
    </source>
</evidence>
<evidence type="ECO:0000256" key="1">
    <source>
        <dbReference type="ARBA" id="ARBA00004766"/>
    </source>
</evidence>
<protein>
    <recommendedName>
        <fullName evidence="8">Aspartokinase</fullName>
        <ecNumber evidence="8">2.7.2.4</ecNumber>
    </recommendedName>
</protein>
<dbReference type="GO" id="GO:0005524">
    <property type="term" value="F:ATP binding"/>
    <property type="evidence" value="ECO:0007669"/>
    <property type="project" value="UniProtKB-KW"/>
</dbReference>
<dbReference type="InterPro" id="IPR005260">
    <property type="entry name" value="Asp_kin_monofn"/>
</dbReference>
<comment type="similarity">
    <text evidence="2 8">Belongs to the aspartokinase family.</text>
</comment>
<dbReference type="InterPro" id="IPR045865">
    <property type="entry name" value="ACT-like_dom_sf"/>
</dbReference>
<dbReference type="PANTHER" id="PTHR21499">
    <property type="entry name" value="ASPARTATE KINASE"/>
    <property type="match status" value="1"/>
</dbReference>
<dbReference type="NCBIfam" id="TIGR00657">
    <property type="entry name" value="asp_kinases"/>
    <property type="match status" value="1"/>
</dbReference>
<dbReference type="InterPro" id="IPR036393">
    <property type="entry name" value="AceGlu_kinase-like_sf"/>
</dbReference>
<dbReference type="RefSeq" id="WP_212191636.1">
    <property type="nucleotide sequence ID" value="NZ_JAGTAR010000020.1"/>
</dbReference>
<proteinExistence type="inferred from homology"/>
<dbReference type="Gene3D" id="3.40.1160.10">
    <property type="entry name" value="Acetylglutamate kinase-like"/>
    <property type="match status" value="1"/>
</dbReference>
<evidence type="ECO:0000256" key="3">
    <source>
        <dbReference type="ARBA" id="ARBA00022679"/>
    </source>
</evidence>
<feature type="domain" description="ACT" evidence="10">
    <location>
        <begin position="396"/>
        <end position="456"/>
    </location>
</feature>
<comment type="pathway">
    <text evidence="1 9">Amino-acid biosynthesis; L-lysine biosynthesis via DAP pathway; (S)-tetrahydrodipicolinate from L-aspartate: step 1/4.</text>
</comment>
<reference evidence="11" key="1">
    <citation type="journal article" date="2018" name="Int. J. Syst. Evol. Microbiol.">
        <title>Carboxylicivirga sediminis sp. nov., isolated from coastal sediment.</title>
        <authorList>
            <person name="Wang F.Q."/>
            <person name="Ren L.H."/>
            <person name="Zou R.J."/>
            <person name="Sun Y.Z."/>
            <person name="Liu X.J."/>
            <person name="Jiang F."/>
            <person name="Liu L.J."/>
        </authorList>
    </citation>
    <scope>NUCLEOTIDE SEQUENCE</scope>
    <source>
        <strain evidence="11">JR1</strain>
    </source>
</reference>
<keyword evidence="3 8" id="KW-0808">Transferase</keyword>
<name>A0A941IYI1_9BACT</name>
<keyword evidence="5 8" id="KW-0418">Kinase</keyword>
<evidence type="ECO:0000256" key="9">
    <source>
        <dbReference type="RuleBase" id="RU004249"/>
    </source>
</evidence>
<dbReference type="GO" id="GO:0004072">
    <property type="term" value="F:aspartate kinase activity"/>
    <property type="evidence" value="ECO:0007669"/>
    <property type="project" value="UniProtKB-EC"/>
</dbReference>